<gene>
    <name evidence="4" type="ORF">A2478_00575</name>
</gene>
<dbReference type="Gene3D" id="3.90.79.10">
    <property type="entry name" value="Nucleoside Triphosphate Pyrophosphohydrolase"/>
    <property type="match status" value="1"/>
</dbReference>
<organism evidence="4 5">
    <name type="scientific">Candidatus Falkowbacteria bacterium RIFOXYC2_FULL_36_12</name>
    <dbReference type="NCBI Taxonomy" id="1798002"/>
    <lineage>
        <taxon>Bacteria</taxon>
        <taxon>Candidatus Falkowiibacteriota</taxon>
    </lineage>
</organism>
<evidence type="ECO:0000256" key="2">
    <source>
        <dbReference type="ARBA" id="ARBA00022801"/>
    </source>
</evidence>
<dbReference type="Proteomes" id="UP000179001">
    <property type="component" value="Unassembled WGS sequence"/>
</dbReference>
<reference evidence="4 5" key="1">
    <citation type="journal article" date="2016" name="Nat. Commun.">
        <title>Thousands of microbial genomes shed light on interconnected biogeochemical processes in an aquifer system.</title>
        <authorList>
            <person name="Anantharaman K."/>
            <person name="Brown C.T."/>
            <person name="Hug L.A."/>
            <person name="Sharon I."/>
            <person name="Castelle C.J."/>
            <person name="Probst A.J."/>
            <person name="Thomas B.C."/>
            <person name="Singh A."/>
            <person name="Wilkins M.J."/>
            <person name="Karaoz U."/>
            <person name="Brodie E.L."/>
            <person name="Williams K.H."/>
            <person name="Hubbard S.S."/>
            <person name="Banfield J.F."/>
        </authorList>
    </citation>
    <scope>NUCLEOTIDE SEQUENCE [LARGE SCALE GENOMIC DNA]</scope>
</reference>
<dbReference type="PANTHER" id="PTHR11839:SF18">
    <property type="entry name" value="NUDIX HYDROLASE DOMAIN-CONTAINING PROTEIN"/>
    <property type="match status" value="1"/>
</dbReference>
<dbReference type="STRING" id="1798002.A2478_00575"/>
<evidence type="ECO:0000259" key="3">
    <source>
        <dbReference type="PROSITE" id="PS51462"/>
    </source>
</evidence>
<dbReference type="PANTHER" id="PTHR11839">
    <property type="entry name" value="UDP/ADP-SUGAR PYROPHOSPHATASE"/>
    <property type="match status" value="1"/>
</dbReference>
<dbReference type="SUPFAM" id="SSF55811">
    <property type="entry name" value="Nudix"/>
    <property type="match status" value="1"/>
</dbReference>
<dbReference type="Pfam" id="PF00293">
    <property type="entry name" value="NUDIX"/>
    <property type="match status" value="1"/>
</dbReference>
<comment type="cofactor">
    <cofactor evidence="1">
        <name>Mg(2+)</name>
        <dbReference type="ChEBI" id="CHEBI:18420"/>
    </cofactor>
</comment>
<dbReference type="InterPro" id="IPR000086">
    <property type="entry name" value="NUDIX_hydrolase_dom"/>
</dbReference>
<dbReference type="InterPro" id="IPR015797">
    <property type="entry name" value="NUDIX_hydrolase-like_dom_sf"/>
</dbReference>
<feature type="domain" description="Nudix hydrolase" evidence="3">
    <location>
        <begin position="40"/>
        <end position="169"/>
    </location>
</feature>
<name>A0A1F5SW17_9BACT</name>
<dbReference type="GO" id="GO:0016787">
    <property type="term" value="F:hydrolase activity"/>
    <property type="evidence" value="ECO:0007669"/>
    <property type="project" value="UniProtKB-KW"/>
</dbReference>
<accession>A0A1F5SW17</accession>
<evidence type="ECO:0000313" key="4">
    <source>
        <dbReference type="EMBL" id="OGF30928.1"/>
    </source>
</evidence>
<proteinExistence type="predicted"/>
<keyword evidence="2" id="KW-0378">Hydrolase</keyword>
<protein>
    <recommendedName>
        <fullName evidence="3">Nudix hydrolase domain-containing protein</fullName>
    </recommendedName>
</protein>
<dbReference type="GO" id="GO:0006753">
    <property type="term" value="P:nucleoside phosphate metabolic process"/>
    <property type="evidence" value="ECO:0007669"/>
    <property type="project" value="TreeGrafter"/>
</dbReference>
<dbReference type="EMBL" id="MFGJ01000008">
    <property type="protein sequence ID" value="OGF30928.1"/>
    <property type="molecule type" value="Genomic_DNA"/>
</dbReference>
<dbReference type="PROSITE" id="PS51462">
    <property type="entry name" value="NUDIX"/>
    <property type="match status" value="1"/>
</dbReference>
<dbReference type="GO" id="GO:0019693">
    <property type="term" value="P:ribose phosphate metabolic process"/>
    <property type="evidence" value="ECO:0007669"/>
    <property type="project" value="TreeGrafter"/>
</dbReference>
<sequence length="186" mass="21438">MDEHWETIRSQEVHKNPWYRLVQDDIIMPSGQIGKYTYISRNVGVIIAAINESNEMYIVGQYRYPIHKFSWELPMGTMEADDSDVLGSAKRELLEEVGVEAENWDKIGTFFYDNSISSQNAHIYIATKLKETGANPSYTEFLSMKKVSLDEFENMIARNEITDAPSVAAYYRLKQYLSKKSVQLDS</sequence>
<dbReference type="AlphaFoldDB" id="A0A1F5SW17"/>
<comment type="caution">
    <text evidence="4">The sequence shown here is derived from an EMBL/GenBank/DDBJ whole genome shotgun (WGS) entry which is preliminary data.</text>
</comment>
<evidence type="ECO:0000256" key="1">
    <source>
        <dbReference type="ARBA" id="ARBA00001946"/>
    </source>
</evidence>
<dbReference type="CDD" id="cd24161">
    <property type="entry name" value="NUDIX_ADPRase_Ndx2"/>
    <property type="match status" value="1"/>
</dbReference>
<evidence type="ECO:0000313" key="5">
    <source>
        <dbReference type="Proteomes" id="UP000179001"/>
    </source>
</evidence>